<keyword evidence="8" id="KW-0456">Lyase</keyword>
<proteinExistence type="inferred from homology"/>
<evidence type="ECO:0000256" key="3">
    <source>
        <dbReference type="ARBA" id="ARBA00011152"/>
    </source>
</evidence>
<evidence type="ECO:0000256" key="4">
    <source>
        <dbReference type="ARBA" id="ARBA00012809"/>
    </source>
</evidence>
<evidence type="ECO:0000256" key="2">
    <source>
        <dbReference type="ARBA" id="ARBA00009667"/>
    </source>
</evidence>
<evidence type="ECO:0000256" key="11">
    <source>
        <dbReference type="ARBA" id="ARBA00031409"/>
    </source>
</evidence>
<accession>A0A4Q0VV25</accession>
<dbReference type="Proteomes" id="UP000290649">
    <property type="component" value="Unassembled WGS sequence"/>
</dbReference>
<dbReference type="EC" id="4.3.2.10" evidence="4"/>
<evidence type="ECO:0000256" key="10">
    <source>
        <dbReference type="ARBA" id="ARBA00030264"/>
    </source>
</evidence>
<evidence type="ECO:0000256" key="1">
    <source>
        <dbReference type="ARBA" id="ARBA00005091"/>
    </source>
</evidence>
<name>A0A4Q0VV25_9BACI</name>
<dbReference type="InterPro" id="IPR011060">
    <property type="entry name" value="RibuloseP-bd_barrel"/>
</dbReference>
<evidence type="ECO:0000256" key="6">
    <source>
        <dbReference type="ARBA" id="ARBA00022605"/>
    </source>
</evidence>
<dbReference type="InterPro" id="IPR004651">
    <property type="entry name" value="HisF"/>
</dbReference>
<comment type="function">
    <text evidence="9">IGPS catalyzes the conversion of PRFAR and glutamine to IGP, AICAR and glutamate. The HisF subunit catalyzes the cyclization activity that produces IGP and AICAR from PRFAR using the ammonia provided by the HisH subunit.</text>
</comment>
<comment type="caution">
    <text evidence="15">The sequence shown here is derived from an EMBL/GenBank/DDBJ whole genome shotgun (WGS) entry which is preliminary data.</text>
</comment>
<evidence type="ECO:0000256" key="5">
    <source>
        <dbReference type="ARBA" id="ARBA00016318"/>
    </source>
</evidence>
<dbReference type="OrthoDB" id="9781903at2"/>
<dbReference type="EMBL" id="QOUX01000026">
    <property type="protein sequence ID" value="RXJ02274.1"/>
    <property type="molecule type" value="Genomic_DNA"/>
</dbReference>
<comment type="catalytic activity">
    <reaction evidence="13">
        <text>5-[(5-phospho-1-deoxy-D-ribulos-1-ylimino)methylamino]-1-(5-phospho-beta-D-ribosyl)imidazole-4-carboxamide + L-glutamine = D-erythro-1-(imidazol-4-yl)glycerol 3-phosphate + 5-amino-1-(5-phospho-beta-D-ribosyl)imidazole-4-carboxamide + L-glutamate + H(+)</text>
        <dbReference type="Rhea" id="RHEA:24793"/>
        <dbReference type="ChEBI" id="CHEBI:15378"/>
        <dbReference type="ChEBI" id="CHEBI:29985"/>
        <dbReference type="ChEBI" id="CHEBI:58278"/>
        <dbReference type="ChEBI" id="CHEBI:58359"/>
        <dbReference type="ChEBI" id="CHEBI:58475"/>
        <dbReference type="ChEBI" id="CHEBI:58525"/>
        <dbReference type="EC" id="4.3.2.10"/>
    </reaction>
</comment>
<dbReference type="GO" id="GO:0016829">
    <property type="term" value="F:lyase activity"/>
    <property type="evidence" value="ECO:0007669"/>
    <property type="project" value="UniProtKB-KW"/>
</dbReference>
<gene>
    <name evidence="15" type="primary">hisF</name>
    <name evidence="15" type="ORF">DS745_07750</name>
</gene>
<comment type="similarity">
    <text evidence="2 14">Belongs to the HisA/HisF family.</text>
</comment>
<evidence type="ECO:0000256" key="14">
    <source>
        <dbReference type="RuleBase" id="RU003657"/>
    </source>
</evidence>
<dbReference type="UniPathway" id="UPA00031">
    <property type="reaction ID" value="UER00010"/>
</dbReference>
<organism evidence="15 16">
    <name type="scientific">Anaerobacillus alkaliphilus</name>
    <dbReference type="NCBI Taxonomy" id="1548597"/>
    <lineage>
        <taxon>Bacteria</taxon>
        <taxon>Bacillati</taxon>
        <taxon>Bacillota</taxon>
        <taxon>Bacilli</taxon>
        <taxon>Bacillales</taxon>
        <taxon>Bacillaceae</taxon>
        <taxon>Anaerobacillus</taxon>
    </lineage>
</organism>
<comment type="pathway">
    <text evidence="1">Amino-acid biosynthesis; L-histidine biosynthesis; L-histidine from 5-phospho-alpha-D-ribose 1-diphosphate: step 5/9.</text>
</comment>
<evidence type="ECO:0000313" key="15">
    <source>
        <dbReference type="EMBL" id="RXJ02274.1"/>
    </source>
</evidence>
<evidence type="ECO:0000256" key="13">
    <source>
        <dbReference type="ARBA" id="ARBA00047838"/>
    </source>
</evidence>
<dbReference type="AlphaFoldDB" id="A0A4Q0VV25"/>
<dbReference type="SUPFAM" id="SSF51366">
    <property type="entry name" value="Ribulose-phoshate binding barrel"/>
    <property type="match status" value="1"/>
</dbReference>
<evidence type="ECO:0000313" key="16">
    <source>
        <dbReference type="Proteomes" id="UP000290649"/>
    </source>
</evidence>
<evidence type="ECO:0000256" key="8">
    <source>
        <dbReference type="ARBA" id="ARBA00023239"/>
    </source>
</evidence>
<dbReference type="InterPro" id="IPR050064">
    <property type="entry name" value="IGPS_HisA/HisF"/>
</dbReference>
<dbReference type="PANTHER" id="PTHR21235">
    <property type="entry name" value="IMIDAZOLE GLYCEROL PHOSPHATE SYNTHASE SUBUNIT HISF/H IGP SYNTHASE SUBUNIT HISF/H"/>
    <property type="match status" value="1"/>
</dbReference>
<protein>
    <recommendedName>
        <fullName evidence="5">Imidazole glycerol phosphate synthase subunit HisF</fullName>
        <ecNumber evidence="4">4.3.2.10</ecNumber>
    </recommendedName>
    <alternativeName>
        <fullName evidence="10">IGP synthase cyclase subunit</fullName>
    </alternativeName>
    <alternativeName>
        <fullName evidence="11">IGP synthase subunit HisF</fullName>
    </alternativeName>
    <alternativeName>
        <fullName evidence="12">ImGP synthase subunit HisF</fullName>
    </alternativeName>
</protein>
<evidence type="ECO:0000256" key="7">
    <source>
        <dbReference type="ARBA" id="ARBA00023102"/>
    </source>
</evidence>
<keyword evidence="16" id="KW-1185">Reference proteome</keyword>
<dbReference type="GO" id="GO:0000107">
    <property type="term" value="F:imidazoleglycerol-phosphate synthase activity"/>
    <property type="evidence" value="ECO:0007669"/>
    <property type="project" value="InterPro"/>
</dbReference>
<sequence>MLKVRVIPTILMNNFSVVKGVSFNSWRVVGTLLPLIKIYNRREVDELVLLDIAASNEKREPDYEIIKDISSECFVPLTVGGGISHIDHVTKLLRAGADKVCINSFAYINSSLITEVASLYGNQCVVVGIDALKLEDGSYECVRNSGTIKTGIKVDEWAKYVEEIGAGEIIITSIQNDGNMNGYDIELIKLVTEAVNIPVIASGGAGNFNHFYEAILEAKASAVAAASIFSFTQQTPKEVKDYLASKDIPVRNINIEKV</sequence>
<keyword evidence="7 14" id="KW-0368">Histidine biosynthesis</keyword>
<comment type="subunit">
    <text evidence="3">Heterodimer of HisH and HisF.</text>
</comment>
<dbReference type="PANTHER" id="PTHR21235:SF2">
    <property type="entry name" value="IMIDAZOLE GLYCEROL PHOSPHATE SYNTHASE HISHF"/>
    <property type="match status" value="1"/>
</dbReference>
<evidence type="ECO:0000256" key="9">
    <source>
        <dbReference type="ARBA" id="ARBA00025475"/>
    </source>
</evidence>
<dbReference type="Gene3D" id="3.20.20.70">
    <property type="entry name" value="Aldolase class I"/>
    <property type="match status" value="1"/>
</dbReference>
<dbReference type="CDD" id="cd04731">
    <property type="entry name" value="HisF"/>
    <property type="match status" value="1"/>
</dbReference>
<evidence type="ECO:0000256" key="12">
    <source>
        <dbReference type="ARBA" id="ARBA00032401"/>
    </source>
</evidence>
<dbReference type="GO" id="GO:0000105">
    <property type="term" value="P:L-histidine biosynthetic process"/>
    <property type="evidence" value="ECO:0007669"/>
    <property type="project" value="UniProtKB-UniPathway"/>
</dbReference>
<dbReference type="RefSeq" id="WP_129077681.1">
    <property type="nucleotide sequence ID" value="NZ_QOUX01000026.1"/>
</dbReference>
<keyword evidence="6 14" id="KW-0028">Amino-acid biosynthesis</keyword>
<dbReference type="InterPro" id="IPR013785">
    <property type="entry name" value="Aldolase_TIM"/>
</dbReference>
<dbReference type="Pfam" id="PF00977">
    <property type="entry name" value="His_biosynth"/>
    <property type="match status" value="1"/>
</dbReference>
<dbReference type="InterPro" id="IPR006062">
    <property type="entry name" value="His_biosynth"/>
</dbReference>
<reference evidence="15 16" key="1">
    <citation type="journal article" date="2019" name="Int. J. Syst. Evol. Microbiol.">
        <title>Anaerobacillus alkaliphilus sp. nov., a novel alkaliphilic and moderately halophilic bacterium.</title>
        <authorList>
            <person name="Borsodi A.K."/>
            <person name="Aszalos J.M."/>
            <person name="Bihari P."/>
            <person name="Nagy I."/>
            <person name="Schumann P."/>
            <person name="Sproer C."/>
            <person name="Kovacs A.L."/>
            <person name="Boka K."/>
            <person name="Dobosy P."/>
            <person name="Ovari M."/>
            <person name="Szili-Kovacs T."/>
            <person name="Toth E."/>
        </authorList>
    </citation>
    <scope>NUCLEOTIDE SEQUENCE [LARGE SCALE GENOMIC DNA]</scope>
    <source>
        <strain evidence="15 16">B16-10</strain>
    </source>
</reference>